<feature type="transmembrane region" description="Helical" evidence="5">
    <location>
        <begin position="109"/>
        <end position="126"/>
    </location>
</feature>
<feature type="transmembrane region" description="Helical" evidence="5">
    <location>
        <begin position="398"/>
        <end position="415"/>
    </location>
</feature>
<feature type="transmembrane region" description="Helical" evidence="5">
    <location>
        <begin position="138"/>
        <end position="156"/>
    </location>
</feature>
<dbReference type="EMBL" id="MHJU01000023">
    <property type="protein sequence ID" value="OGY72798.1"/>
    <property type="molecule type" value="Genomic_DNA"/>
</dbReference>
<feature type="transmembrane region" description="Helical" evidence="5">
    <location>
        <begin position="449"/>
        <end position="469"/>
    </location>
</feature>
<feature type="transmembrane region" description="Helical" evidence="5">
    <location>
        <begin position="176"/>
        <end position="195"/>
    </location>
</feature>
<feature type="transmembrane region" description="Helical" evidence="5">
    <location>
        <begin position="43"/>
        <end position="65"/>
    </location>
</feature>
<evidence type="ECO:0000256" key="1">
    <source>
        <dbReference type="ARBA" id="ARBA00004141"/>
    </source>
</evidence>
<feature type="transmembrane region" description="Helical" evidence="5">
    <location>
        <begin position="233"/>
        <end position="251"/>
    </location>
</feature>
<dbReference type="SUPFAM" id="SSF48452">
    <property type="entry name" value="TPR-like"/>
    <property type="match status" value="1"/>
</dbReference>
<evidence type="ECO:0000256" key="2">
    <source>
        <dbReference type="ARBA" id="ARBA00022692"/>
    </source>
</evidence>
<dbReference type="InterPro" id="IPR007016">
    <property type="entry name" value="O-antigen_ligase-rel_domated"/>
</dbReference>
<evidence type="ECO:0000256" key="3">
    <source>
        <dbReference type="ARBA" id="ARBA00022989"/>
    </source>
</evidence>
<proteinExistence type="predicted"/>
<evidence type="ECO:0000259" key="6">
    <source>
        <dbReference type="Pfam" id="PF04932"/>
    </source>
</evidence>
<feature type="transmembrane region" description="Helical" evidence="5">
    <location>
        <begin position="207"/>
        <end position="227"/>
    </location>
</feature>
<keyword evidence="2 5" id="KW-0812">Transmembrane</keyword>
<feature type="transmembrane region" description="Helical" evidence="5">
    <location>
        <begin position="368"/>
        <end position="391"/>
    </location>
</feature>
<feature type="transmembrane region" description="Helical" evidence="5">
    <location>
        <begin position="12"/>
        <end position="37"/>
    </location>
</feature>
<evidence type="ECO:0000256" key="5">
    <source>
        <dbReference type="SAM" id="Phobius"/>
    </source>
</evidence>
<dbReference type="PANTHER" id="PTHR37422">
    <property type="entry name" value="TEICHURONIC ACID BIOSYNTHESIS PROTEIN TUAE"/>
    <property type="match status" value="1"/>
</dbReference>
<feature type="domain" description="O-antigen ligase-related" evidence="6">
    <location>
        <begin position="219"/>
        <end position="380"/>
    </location>
</feature>
<dbReference type="Proteomes" id="UP000178315">
    <property type="component" value="Unassembled WGS sequence"/>
</dbReference>
<accession>A0A1G2A7D8</accession>
<dbReference type="PANTHER" id="PTHR37422:SF13">
    <property type="entry name" value="LIPOPOLYSACCHARIDE BIOSYNTHESIS PROTEIN PA4999-RELATED"/>
    <property type="match status" value="1"/>
</dbReference>
<sequence>MNKPRLETVLVFAIRIGISATGLTPFLISIWSLFPYIYGRSLFLMILIEILSIVWAALILLYPEYRPIFSLKKRGSLLNTAVFVFLAALMAAVFFSADPVRSFWGTQERMTGVFLILHIGVFYFMSLSVIRNARDARFFLIPFVLSGLVVSAHVLYEGFFHDVVQPSPWFGNGGFLGSFLLFIVFFIALLGKSEFTIARSAGRRVRALTIACFAISAEIIVLLAVLINATRAVWVGLFVSVVVGAFMAPLFLNSDFRARSRFFLISASAGVVMIALGALVVFHKMPDELYKKVPLLERATTIVWVSHNERILSWMNGLRSWTKRPIFGYGPENYYMAHNRSFSLEVSGFRQGSAMVDFDKAHNMWVEVLAVSGIVGFAAYGAVFLIAIFLLFSEKGAFSFLVFTLLTAYGAHLFFTFDTPLSLLLFFSSLVLARCFSKTETRISAVKSNPVTAAIIITAMIIIVPLIIYRAHVRSSFASHFAAVAQAAEKEPVETSFALYYKALSYKPVNMFEIRSMLGMDMTNKIKEYGPKYKEMLLYVTTELEKNTKRNYFSQLLLGIFYNALGAVDKRYFELAVERLKNGSLLAPSRHQFYTELSLGYFGLEKYQESYQALQRAFELGFEPYSTGQFLQSALVLGQTDHLKEALVYYEKARVNDPKNIALLGSIGSLYKELGEKEKARGVAREMLAIDPSIAHDVEKFLQSLED</sequence>
<feature type="transmembrane region" description="Helical" evidence="5">
    <location>
        <begin position="421"/>
        <end position="437"/>
    </location>
</feature>
<keyword evidence="3 5" id="KW-1133">Transmembrane helix</keyword>
<evidence type="ECO:0000313" key="7">
    <source>
        <dbReference type="EMBL" id="OGY72798.1"/>
    </source>
</evidence>
<name>A0A1G2A7D8_9BACT</name>
<feature type="transmembrane region" description="Helical" evidence="5">
    <location>
        <begin position="77"/>
        <end position="97"/>
    </location>
</feature>
<feature type="transmembrane region" description="Helical" evidence="5">
    <location>
        <begin position="263"/>
        <end position="282"/>
    </location>
</feature>
<dbReference type="InterPro" id="IPR051533">
    <property type="entry name" value="WaaL-like"/>
</dbReference>
<gene>
    <name evidence="7" type="ORF">A3H61_02495</name>
</gene>
<keyword evidence="4 5" id="KW-0472">Membrane</keyword>
<evidence type="ECO:0000256" key="4">
    <source>
        <dbReference type="ARBA" id="ARBA00023136"/>
    </source>
</evidence>
<comment type="subcellular location">
    <subcellularLocation>
        <location evidence="1">Membrane</location>
        <topology evidence="1">Multi-pass membrane protein</topology>
    </subcellularLocation>
</comment>
<dbReference type="Pfam" id="PF04932">
    <property type="entry name" value="Wzy_C"/>
    <property type="match status" value="1"/>
</dbReference>
<evidence type="ECO:0000313" key="8">
    <source>
        <dbReference type="Proteomes" id="UP000178315"/>
    </source>
</evidence>
<organism evidence="7 8">
    <name type="scientific">Candidatus Jacksonbacteria bacterium RIFCSPLOWO2_02_FULL_44_20</name>
    <dbReference type="NCBI Taxonomy" id="1798460"/>
    <lineage>
        <taxon>Bacteria</taxon>
        <taxon>Candidatus Jacksoniibacteriota</taxon>
    </lineage>
</organism>
<dbReference type="Gene3D" id="1.25.40.10">
    <property type="entry name" value="Tetratricopeptide repeat domain"/>
    <property type="match status" value="1"/>
</dbReference>
<protein>
    <recommendedName>
        <fullName evidence="6">O-antigen ligase-related domain-containing protein</fullName>
    </recommendedName>
</protein>
<dbReference type="GO" id="GO:0016020">
    <property type="term" value="C:membrane"/>
    <property type="evidence" value="ECO:0007669"/>
    <property type="project" value="UniProtKB-SubCell"/>
</dbReference>
<reference evidence="7 8" key="1">
    <citation type="journal article" date="2016" name="Nat. Commun.">
        <title>Thousands of microbial genomes shed light on interconnected biogeochemical processes in an aquifer system.</title>
        <authorList>
            <person name="Anantharaman K."/>
            <person name="Brown C.T."/>
            <person name="Hug L.A."/>
            <person name="Sharon I."/>
            <person name="Castelle C.J."/>
            <person name="Probst A.J."/>
            <person name="Thomas B.C."/>
            <person name="Singh A."/>
            <person name="Wilkins M.J."/>
            <person name="Karaoz U."/>
            <person name="Brodie E.L."/>
            <person name="Williams K.H."/>
            <person name="Hubbard S.S."/>
            <person name="Banfield J.F."/>
        </authorList>
    </citation>
    <scope>NUCLEOTIDE SEQUENCE [LARGE SCALE GENOMIC DNA]</scope>
</reference>
<comment type="caution">
    <text evidence="7">The sequence shown here is derived from an EMBL/GenBank/DDBJ whole genome shotgun (WGS) entry which is preliminary data.</text>
</comment>
<dbReference type="AlphaFoldDB" id="A0A1G2A7D8"/>
<dbReference type="InterPro" id="IPR011990">
    <property type="entry name" value="TPR-like_helical_dom_sf"/>
</dbReference>